<keyword evidence="2 7" id="KW-0645">Protease</keyword>
<dbReference type="Pfam" id="PF01546">
    <property type="entry name" value="Peptidase_M20"/>
    <property type="match status" value="1"/>
</dbReference>
<dbReference type="CDD" id="cd03892">
    <property type="entry name" value="M20_peptT"/>
    <property type="match status" value="1"/>
</dbReference>
<dbReference type="InterPro" id="IPR011650">
    <property type="entry name" value="Peptidase_M20_dimer"/>
</dbReference>
<dbReference type="InterPro" id="IPR002933">
    <property type="entry name" value="Peptidase_M20"/>
</dbReference>
<dbReference type="EC" id="3.4.11.4" evidence="7"/>
<dbReference type="InterPro" id="IPR010161">
    <property type="entry name" value="Peptidase_M20B"/>
</dbReference>
<feature type="binding site" evidence="7 9">
    <location>
        <position position="146"/>
    </location>
    <ligand>
        <name>Zn(2+)</name>
        <dbReference type="ChEBI" id="CHEBI:29105"/>
        <label>2</label>
    </ligand>
</feature>
<comment type="catalytic activity">
    <reaction evidence="7">
        <text>Release of the N-terminal residue from a tripeptide.</text>
        <dbReference type="EC" id="3.4.11.4"/>
    </reaction>
</comment>
<comment type="similarity">
    <text evidence="1 7">Belongs to the peptidase M20B family.</text>
</comment>
<keyword evidence="7" id="KW-0963">Cytoplasm</keyword>
<evidence type="ECO:0000256" key="9">
    <source>
        <dbReference type="PIRSR" id="PIRSR037215-2"/>
    </source>
</evidence>
<dbReference type="GeneID" id="92816957"/>
<comment type="subcellular location">
    <subcellularLocation>
        <location evidence="7">Cytoplasm</location>
    </subcellularLocation>
</comment>
<dbReference type="GO" id="GO:0005829">
    <property type="term" value="C:cytosol"/>
    <property type="evidence" value="ECO:0007669"/>
    <property type="project" value="TreeGrafter"/>
</dbReference>
<keyword evidence="7" id="KW-0031">Aminopeptidase</keyword>
<comment type="caution">
    <text evidence="11">The sequence shown here is derived from an EMBL/GenBank/DDBJ whole genome shotgun (WGS) entry which is preliminary data.</text>
</comment>
<dbReference type="EMBL" id="ADLD01000005">
    <property type="protein sequence ID" value="EHB92990.1"/>
    <property type="molecule type" value="Genomic_DNA"/>
</dbReference>
<feature type="binding site" evidence="7 9">
    <location>
        <position position="385"/>
    </location>
    <ligand>
        <name>Zn(2+)</name>
        <dbReference type="ChEBI" id="CHEBI:29105"/>
        <label>2</label>
    </ligand>
</feature>
<keyword evidence="6 7" id="KW-0482">Metalloprotease</keyword>
<keyword evidence="5 7" id="KW-0862">Zinc</keyword>
<evidence type="ECO:0000256" key="5">
    <source>
        <dbReference type="ARBA" id="ARBA00022833"/>
    </source>
</evidence>
<dbReference type="GO" id="GO:0008270">
    <property type="term" value="F:zinc ion binding"/>
    <property type="evidence" value="ECO:0007669"/>
    <property type="project" value="UniProtKB-UniRule"/>
</dbReference>
<dbReference type="GO" id="GO:0043171">
    <property type="term" value="P:peptide catabolic process"/>
    <property type="evidence" value="ECO:0007669"/>
    <property type="project" value="UniProtKB-UniRule"/>
</dbReference>
<dbReference type="STRING" id="742725.HMPREF9450_00539"/>
<feature type="binding site" evidence="7 9">
    <location>
        <position position="181"/>
    </location>
    <ligand>
        <name>Zn(2+)</name>
        <dbReference type="ChEBI" id="CHEBI:29105"/>
        <label>2</label>
    </ligand>
</feature>
<gene>
    <name evidence="7" type="primary">pepT</name>
    <name evidence="11" type="ORF">HMPREF9450_00539</name>
</gene>
<comment type="function">
    <text evidence="7">Cleaves the N-terminal amino acid of tripeptides.</text>
</comment>
<dbReference type="GO" id="GO:0008237">
    <property type="term" value="F:metallopeptidase activity"/>
    <property type="evidence" value="ECO:0007669"/>
    <property type="project" value="UniProtKB-KW"/>
</dbReference>
<dbReference type="RefSeq" id="WP_009133345.1">
    <property type="nucleotide sequence ID" value="NZ_CP102250.1"/>
</dbReference>
<dbReference type="MEROPS" id="M20.003"/>
<dbReference type="PANTHER" id="PTHR42994:SF1">
    <property type="entry name" value="PEPTIDASE T"/>
    <property type="match status" value="1"/>
</dbReference>
<feature type="active site" description="Proton acceptor" evidence="7 8">
    <location>
        <position position="180"/>
    </location>
</feature>
<dbReference type="PIRSF" id="PIRSF037215">
    <property type="entry name" value="Peptidase_M20B"/>
    <property type="match status" value="1"/>
</dbReference>
<keyword evidence="12" id="KW-1185">Reference proteome</keyword>
<dbReference type="AlphaFoldDB" id="G5H6H9"/>
<evidence type="ECO:0000259" key="10">
    <source>
        <dbReference type="Pfam" id="PF07687"/>
    </source>
</evidence>
<proteinExistence type="inferred from homology"/>
<keyword evidence="3 7" id="KW-0479">Metal-binding</keyword>
<evidence type="ECO:0000256" key="3">
    <source>
        <dbReference type="ARBA" id="ARBA00022723"/>
    </source>
</evidence>
<dbReference type="PROSITE" id="PS00758">
    <property type="entry name" value="ARGE_DAPE_CPG2_1"/>
    <property type="match status" value="1"/>
</dbReference>
<dbReference type="SUPFAM" id="SSF55031">
    <property type="entry name" value="Bacterial exopeptidase dimerisation domain"/>
    <property type="match status" value="1"/>
</dbReference>
<dbReference type="Gene3D" id="3.40.630.10">
    <property type="entry name" value="Zn peptidases"/>
    <property type="match status" value="1"/>
</dbReference>
<dbReference type="Gene3D" id="3.30.70.360">
    <property type="match status" value="1"/>
</dbReference>
<dbReference type="PATRIC" id="fig|742725.3.peg.589"/>
<dbReference type="GO" id="GO:0006508">
    <property type="term" value="P:proteolysis"/>
    <property type="evidence" value="ECO:0007669"/>
    <property type="project" value="UniProtKB-UniRule"/>
</dbReference>
<dbReference type="PANTHER" id="PTHR42994">
    <property type="entry name" value="PEPTIDASE T"/>
    <property type="match status" value="1"/>
</dbReference>
<protein>
    <recommendedName>
        <fullName evidence="7">Peptidase T</fullName>
        <ecNumber evidence="7">3.4.11.4</ecNumber>
    </recommendedName>
    <alternativeName>
        <fullName evidence="7">Aminotripeptidase</fullName>
        <shortName evidence="7">Tripeptidase</shortName>
    </alternativeName>
    <alternativeName>
        <fullName evidence="7">Tripeptide aminopeptidase</fullName>
    </alternativeName>
</protein>
<evidence type="ECO:0000256" key="8">
    <source>
        <dbReference type="PIRSR" id="PIRSR037215-1"/>
    </source>
</evidence>
<organism evidence="11 12">
    <name type="scientific">Alistipes indistinctus YIT 12060</name>
    <dbReference type="NCBI Taxonomy" id="742725"/>
    <lineage>
        <taxon>Bacteria</taxon>
        <taxon>Pseudomonadati</taxon>
        <taxon>Bacteroidota</taxon>
        <taxon>Bacteroidia</taxon>
        <taxon>Bacteroidales</taxon>
        <taxon>Rikenellaceae</taxon>
        <taxon>Alistipes</taxon>
    </lineage>
</organism>
<feature type="active site" evidence="7 8">
    <location>
        <position position="87"/>
    </location>
</feature>
<dbReference type="InterPro" id="IPR001261">
    <property type="entry name" value="ArgE/DapE_CS"/>
</dbReference>
<dbReference type="Pfam" id="PF07687">
    <property type="entry name" value="M20_dimer"/>
    <property type="match status" value="1"/>
</dbReference>
<dbReference type="InterPro" id="IPR036264">
    <property type="entry name" value="Bact_exopeptidase_dim_dom"/>
</dbReference>
<evidence type="ECO:0000256" key="1">
    <source>
        <dbReference type="ARBA" id="ARBA00009692"/>
    </source>
</evidence>
<dbReference type="NCBIfam" id="NF009920">
    <property type="entry name" value="PRK13381.1"/>
    <property type="match status" value="1"/>
</dbReference>
<evidence type="ECO:0000256" key="7">
    <source>
        <dbReference type="HAMAP-Rule" id="MF_00550"/>
    </source>
</evidence>
<evidence type="ECO:0000256" key="4">
    <source>
        <dbReference type="ARBA" id="ARBA00022801"/>
    </source>
</evidence>
<evidence type="ECO:0000313" key="12">
    <source>
        <dbReference type="Proteomes" id="UP000006008"/>
    </source>
</evidence>
<feature type="binding site" evidence="7 9">
    <location>
        <position position="203"/>
    </location>
    <ligand>
        <name>Zn(2+)</name>
        <dbReference type="ChEBI" id="CHEBI:29105"/>
        <label>1</label>
    </ligand>
</feature>
<evidence type="ECO:0000256" key="6">
    <source>
        <dbReference type="ARBA" id="ARBA00023049"/>
    </source>
</evidence>
<reference evidence="11 12" key="1">
    <citation type="submission" date="2011-08" db="EMBL/GenBank/DDBJ databases">
        <title>The Genome Sequence of Alistipes indistinctus YIT 12060.</title>
        <authorList>
            <consortium name="The Broad Institute Genome Sequencing Platform"/>
            <person name="Earl A."/>
            <person name="Ward D."/>
            <person name="Feldgarden M."/>
            <person name="Gevers D."/>
            <person name="Morotomi M."/>
            <person name="Young S.K."/>
            <person name="Zeng Q."/>
            <person name="Gargeya S."/>
            <person name="Fitzgerald M."/>
            <person name="Haas B."/>
            <person name="Abouelleil A."/>
            <person name="Alvarado L."/>
            <person name="Arachchi H.M."/>
            <person name="Berlin A."/>
            <person name="Brown A."/>
            <person name="Chapman S.B."/>
            <person name="Chen Z."/>
            <person name="Dunbar C."/>
            <person name="Freedman E."/>
            <person name="Gearin G."/>
            <person name="Gellesch M."/>
            <person name="Goldberg J."/>
            <person name="Griggs A."/>
            <person name="Gujja S."/>
            <person name="Heiman D."/>
            <person name="Howarth C."/>
            <person name="Larson L."/>
            <person name="Lui A."/>
            <person name="MacDonald P.J.P."/>
            <person name="Montmayeur A."/>
            <person name="Murphy C."/>
            <person name="Neiman D."/>
            <person name="Pearson M."/>
            <person name="Priest M."/>
            <person name="Roberts A."/>
            <person name="Saif S."/>
            <person name="Shea T."/>
            <person name="Shenoy N."/>
            <person name="Sisk P."/>
            <person name="Stolte C."/>
            <person name="Sykes S."/>
            <person name="Wortman J."/>
            <person name="Nusbaum C."/>
            <person name="Birren B."/>
        </authorList>
    </citation>
    <scope>NUCLEOTIDE SEQUENCE [LARGE SCALE GENOMIC DNA]</scope>
    <source>
        <strain evidence="11 12">YIT 12060</strain>
    </source>
</reference>
<evidence type="ECO:0000313" key="11">
    <source>
        <dbReference type="EMBL" id="EHB92990.1"/>
    </source>
</evidence>
<evidence type="ECO:0000256" key="2">
    <source>
        <dbReference type="ARBA" id="ARBA00022670"/>
    </source>
</evidence>
<dbReference type="PROSITE" id="PS00759">
    <property type="entry name" value="ARGE_DAPE_CPG2_2"/>
    <property type="match status" value="1"/>
</dbReference>
<dbReference type="NCBIfam" id="NF003976">
    <property type="entry name" value="PRK05469.1"/>
    <property type="match status" value="1"/>
</dbReference>
<keyword evidence="4 7" id="KW-0378">Hydrolase</keyword>
<comment type="cofactor">
    <cofactor evidence="7 9">
        <name>Zn(2+)</name>
        <dbReference type="ChEBI" id="CHEBI:29105"/>
    </cofactor>
    <text evidence="7 9">Binds 2 Zn(2+) ions per subunit.</text>
</comment>
<dbReference type="HOGENOM" id="CLU_053676_0_0_10"/>
<dbReference type="OrthoDB" id="9804934at2"/>
<feature type="binding site" evidence="7 9">
    <location>
        <position position="85"/>
    </location>
    <ligand>
        <name>Zn(2+)</name>
        <dbReference type="ChEBI" id="CHEBI:29105"/>
        <label>1</label>
    </ligand>
</feature>
<dbReference type="NCBIfam" id="TIGR01882">
    <property type="entry name" value="peptidase-T"/>
    <property type="match status" value="1"/>
</dbReference>
<name>G5H6H9_9BACT</name>
<dbReference type="HAMAP" id="MF_00550">
    <property type="entry name" value="Aminopeptidase_M20"/>
    <property type="match status" value="1"/>
</dbReference>
<dbReference type="Proteomes" id="UP000006008">
    <property type="component" value="Unassembled WGS sequence"/>
</dbReference>
<dbReference type="eggNOG" id="COG2195">
    <property type="taxonomic scope" value="Bacteria"/>
</dbReference>
<dbReference type="SUPFAM" id="SSF53187">
    <property type="entry name" value="Zn-dependent exopeptidases"/>
    <property type="match status" value="1"/>
</dbReference>
<accession>G5H6H9</accession>
<feature type="binding site" evidence="7 9">
    <location>
        <position position="146"/>
    </location>
    <ligand>
        <name>Zn(2+)</name>
        <dbReference type="ChEBI" id="CHEBI:29105"/>
        <label>1</label>
    </ligand>
</feature>
<dbReference type="GO" id="GO:0045148">
    <property type="term" value="F:tripeptide aminopeptidase activity"/>
    <property type="evidence" value="ECO:0007669"/>
    <property type="project" value="UniProtKB-UniRule"/>
</dbReference>
<feature type="domain" description="Peptidase M20 dimerisation" evidence="10">
    <location>
        <begin position="212"/>
        <end position="311"/>
    </location>
</feature>
<sequence>MEIKISRERLVERFLRYVSVDTQSDPQSETFPSTAKQLTLLNLLLEEMLALGLSDAEIDPHGYVTGTVPATPGHEGKPVIGLISHVDTSPDMAGAGVKPQFVQDYDGNDIRLNDTLTMRVADFPELAFFKGHTLITTDGTTLLGADDKAGVAEIMTAVEYLMAHPEIPHGKLRIGFTPDEEVGRGVDFFDVEAFGAQFAYTVDGGFEGELEYENFNAASAKIAVQGRNIHPGYAKDKMINALQVVCEINALLPAAQRPEHTEEYDGFYHLVGINGTVEQAASEYIIRDHSREKFEAKKAYLQSAVKLLAEKYGEGVITLTLKDQYYNMREMVEPHPEVVEKAEEAMKLTGVTPVVRPIRGGTDGSRLSYMGLPCPNLFTGGMNFHGKFEYCSVDTMERACRTLVNLARLWGE</sequence>